<proteinExistence type="predicted"/>
<evidence type="ECO:0000313" key="1">
    <source>
        <dbReference type="EMBL" id="HEW53012.1"/>
    </source>
</evidence>
<dbReference type="Gene3D" id="3.40.190.10">
    <property type="entry name" value="Periplasmic binding protein-like II"/>
    <property type="match status" value="1"/>
</dbReference>
<reference evidence="1" key="1">
    <citation type="journal article" date="2020" name="mSystems">
        <title>Genome- and Community-Level Interaction Insights into Carbon Utilization and Element Cycling Functions of Hydrothermarchaeota in Hydrothermal Sediment.</title>
        <authorList>
            <person name="Zhou Z."/>
            <person name="Liu Y."/>
            <person name="Xu W."/>
            <person name="Pan J."/>
            <person name="Luo Z.H."/>
            <person name="Li M."/>
        </authorList>
    </citation>
    <scope>NUCLEOTIDE SEQUENCE [LARGE SCALE GENOMIC DNA]</scope>
    <source>
        <strain evidence="1">SpSt-16</strain>
    </source>
</reference>
<accession>A0A7C2V9D5</accession>
<dbReference type="EMBL" id="DSGT01000007">
    <property type="protein sequence ID" value="HEW53012.1"/>
    <property type="molecule type" value="Genomic_DNA"/>
</dbReference>
<sequence>MDLCTAILVVDELLEKATSITNETERFELYEQIQEIIWNECPAIWLYYEDLIVATKGGITNLVVLPFQKLELDNVVGLG</sequence>
<protein>
    <recommendedName>
        <fullName evidence="2">ABC transporter substrate-binding protein</fullName>
    </recommendedName>
</protein>
<dbReference type="Gene3D" id="3.10.105.10">
    <property type="entry name" value="Dipeptide-binding Protein, Domain 3"/>
    <property type="match status" value="1"/>
</dbReference>
<dbReference type="AlphaFoldDB" id="A0A7C2V9D5"/>
<gene>
    <name evidence="1" type="ORF">ENO77_02415</name>
</gene>
<dbReference type="SUPFAM" id="SSF53850">
    <property type="entry name" value="Periplasmic binding protein-like II"/>
    <property type="match status" value="1"/>
</dbReference>
<evidence type="ECO:0008006" key="2">
    <source>
        <dbReference type="Google" id="ProtNLM"/>
    </source>
</evidence>
<name>A0A7C2V9D5_9CREN</name>
<organism evidence="1">
    <name type="scientific">Ignisphaera aggregans</name>
    <dbReference type="NCBI Taxonomy" id="334771"/>
    <lineage>
        <taxon>Archaea</taxon>
        <taxon>Thermoproteota</taxon>
        <taxon>Thermoprotei</taxon>
        <taxon>Desulfurococcales</taxon>
        <taxon>Desulfurococcaceae</taxon>
        <taxon>Ignisphaera</taxon>
    </lineage>
</organism>
<comment type="caution">
    <text evidence="1">The sequence shown here is derived from an EMBL/GenBank/DDBJ whole genome shotgun (WGS) entry which is preliminary data.</text>
</comment>